<comment type="similarity">
    <text evidence="3 11">Belongs to the cytochrome P450 family.</text>
</comment>
<keyword evidence="4 10" id="KW-0349">Heme</keyword>
<evidence type="ECO:0000256" key="8">
    <source>
        <dbReference type="ARBA" id="ARBA00023033"/>
    </source>
</evidence>
<dbReference type="EMBL" id="JAUJYN010000006">
    <property type="protein sequence ID" value="KAK1269607.1"/>
    <property type="molecule type" value="Genomic_DNA"/>
</dbReference>
<dbReference type="GO" id="GO:0016705">
    <property type="term" value="F:oxidoreductase activity, acting on paired donors, with incorporation or reduction of molecular oxygen"/>
    <property type="evidence" value="ECO:0007669"/>
    <property type="project" value="InterPro"/>
</dbReference>
<evidence type="ECO:0000256" key="1">
    <source>
        <dbReference type="ARBA" id="ARBA00001971"/>
    </source>
</evidence>
<keyword evidence="6 11" id="KW-0560">Oxidoreductase</keyword>
<dbReference type="InterPro" id="IPR036396">
    <property type="entry name" value="Cyt_P450_sf"/>
</dbReference>
<dbReference type="GO" id="GO:0005506">
    <property type="term" value="F:iron ion binding"/>
    <property type="evidence" value="ECO:0007669"/>
    <property type="project" value="InterPro"/>
</dbReference>
<accession>A0AAV9AZA2</accession>
<dbReference type="AlphaFoldDB" id="A0AAV9AZA2"/>
<reference evidence="12" key="2">
    <citation type="submission" date="2023-06" db="EMBL/GenBank/DDBJ databases">
        <authorList>
            <person name="Ma L."/>
            <person name="Liu K.-W."/>
            <person name="Li Z."/>
            <person name="Hsiao Y.-Y."/>
            <person name="Qi Y."/>
            <person name="Fu T."/>
            <person name="Tang G."/>
            <person name="Zhang D."/>
            <person name="Sun W.-H."/>
            <person name="Liu D.-K."/>
            <person name="Li Y."/>
            <person name="Chen G.-Z."/>
            <person name="Liu X.-D."/>
            <person name="Liao X.-Y."/>
            <person name="Jiang Y.-T."/>
            <person name="Yu X."/>
            <person name="Hao Y."/>
            <person name="Huang J."/>
            <person name="Zhao X.-W."/>
            <person name="Ke S."/>
            <person name="Chen Y.-Y."/>
            <person name="Wu W.-L."/>
            <person name="Hsu J.-L."/>
            <person name="Lin Y.-F."/>
            <person name="Huang M.-D."/>
            <person name="Li C.-Y."/>
            <person name="Huang L."/>
            <person name="Wang Z.-W."/>
            <person name="Zhao X."/>
            <person name="Zhong W.-Y."/>
            <person name="Peng D.-H."/>
            <person name="Ahmad S."/>
            <person name="Lan S."/>
            <person name="Zhang J.-S."/>
            <person name="Tsai W.-C."/>
            <person name="Van De Peer Y."/>
            <person name="Liu Z.-J."/>
        </authorList>
    </citation>
    <scope>NUCLEOTIDE SEQUENCE</scope>
    <source>
        <strain evidence="12">SCP</strain>
        <tissue evidence="12">Leaves</tissue>
    </source>
</reference>
<evidence type="ECO:0000256" key="10">
    <source>
        <dbReference type="PIRSR" id="PIRSR602401-1"/>
    </source>
</evidence>
<dbReference type="GO" id="GO:0020037">
    <property type="term" value="F:heme binding"/>
    <property type="evidence" value="ECO:0007669"/>
    <property type="project" value="InterPro"/>
</dbReference>
<keyword evidence="13" id="KW-1185">Reference proteome</keyword>
<protein>
    <submittedName>
        <fullName evidence="12">Cytochrome P450 71B34</fullName>
    </submittedName>
</protein>
<dbReference type="PANTHER" id="PTHR47943:SF2">
    <property type="entry name" value="CYTOCHROME P450"/>
    <property type="match status" value="1"/>
</dbReference>
<evidence type="ECO:0000256" key="9">
    <source>
        <dbReference type="ARBA" id="ARBA00023136"/>
    </source>
</evidence>
<keyword evidence="9" id="KW-0472">Membrane</keyword>
<evidence type="ECO:0000256" key="5">
    <source>
        <dbReference type="ARBA" id="ARBA00022723"/>
    </source>
</evidence>
<evidence type="ECO:0000313" key="13">
    <source>
        <dbReference type="Proteomes" id="UP001179952"/>
    </source>
</evidence>
<organism evidence="12 13">
    <name type="scientific">Acorus gramineus</name>
    <name type="common">Dwarf sweet flag</name>
    <dbReference type="NCBI Taxonomy" id="55184"/>
    <lineage>
        <taxon>Eukaryota</taxon>
        <taxon>Viridiplantae</taxon>
        <taxon>Streptophyta</taxon>
        <taxon>Embryophyta</taxon>
        <taxon>Tracheophyta</taxon>
        <taxon>Spermatophyta</taxon>
        <taxon>Magnoliopsida</taxon>
        <taxon>Liliopsida</taxon>
        <taxon>Acoraceae</taxon>
        <taxon>Acorus</taxon>
    </lineage>
</organism>
<dbReference type="PRINTS" id="PR00463">
    <property type="entry name" value="EP450I"/>
</dbReference>
<feature type="binding site" description="axial binding residue" evidence="10">
    <location>
        <position position="434"/>
    </location>
    <ligand>
        <name>heme</name>
        <dbReference type="ChEBI" id="CHEBI:30413"/>
    </ligand>
    <ligandPart>
        <name>Fe</name>
        <dbReference type="ChEBI" id="CHEBI:18248"/>
    </ligandPart>
</feature>
<dbReference type="PRINTS" id="PR00385">
    <property type="entry name" value="P450"/>
</dbReference>
<evidence type="ECO:0000256" key="3">
    <source>
        <dbReference type="ARBA" id="ARBA00010617"/>
    </source>
</evidence>
<keyword evidence="8 11" id="KW-0503">Monooxygenase</keyword>
<sequence length="497" mass="56011">MWTYLVALALVVMSGLYYLASKGRSSKGQNFPPGPPGLPIVGHLPMLGRLPHRALRDISRKYGPIVQLRFGQFPTVLVSTPEAATQILKTHDSVFAGRPYMYAGEFLTYGGRNITASDYGTYWRNARKLCTVHLLSPHKVESFEPMRREEVVLFVKTINESTSRGGPINLTEAVDSVISNSTCRMLFGCRLEESASFNKAVKDVIALAGAINIADFIPFFRLFDVQGLVRRMKETSNLMDEFFERKIEERLCGGRVVQQEDFIDFFLKTLEKNNSTGITLDRDSIKGILMDLFVGGIDTALSTVEWIMSELLKHPKVMKKLREEIRSTIGLDRLVNESDLPKLEYLNMVVKEGFRLHPGAPLLAAHKALEDQEVMGYLIPKNTRIVINAWAIGRDPEAWKDPEEFVPERFIDSKVDFSGNDLRMIPFGSGRRKCPGMLVGSRLVSIVTAQLLHCFDWELPNGMSPEELDMEEEFGLSLPRKNNLFAVPTCRLHHGVI</sequence>
<dbReference type="InterPro" id="IPR002401">
    <property type="entry name" value="Cyt_P450_E_grp-I"/>
</dbReference>
<dbReference type="PANTHER" id="PTHR47943">
    <property type="entry name" value="CYTOCHROME P450 93A3-LIKE"/>
    <property type="match status" value="1"/>
</dbReference>
<comment type="subcellular location">
    <subcellularLocation>
        <location evidence="2">Membrane</location>
    </subcellularLocation>
</comment>
<evidence type="ECO:0000256" key="11">
    <source>
        <dbReference type="RuleBase" id="RU000461"/>
    </source>
</evidence>
<dbReference type="Gene3D" id="1.10.630.10">
    <property type="entry name" value="Cytochrome P450"/>
    <property type="match status" value="1"/>
</dbReference>
<evidence type="ECO:0000256" key="4">
    <source>
        <dbReference type="ARBA" id="ARBA00022617"/>
    </source>
</evidence>
<proteinExistence type="inferred from homology"/>
<evidence type="ECO:0000256" key="2">
    <source>
        <dbReference type="ARBA" id="ARBA00004370"/>
    </source>
</evidence>
<dbReference type="PROSITE" id="PS00086">
    <property type="entry name" value="CYTOCHROME_P450"/>
    <property type="match status" value="1"/>
</dbReference>
<evidence type="ECO:0000256" key="6">
    <source>
        <dbReference type="ARBA" id="ARBA00023002"/>
    </source>
</evidence>
<dbReference type="GO" id="GO:0016020">
    <property type="term" value="C:membrane"/>
    <property type="evidence" value="ECO:0007669"/>
    <property type="project" value="UniProtKB-SubCell"/>
</dbReference>
<keyword evidence="7 10" id="KW-0408">Iron</keyword>
<comment type="caution">
    <text evidence="12">The sequence shown here is derived from an EMBL/GenBank/DDBJ whole genome shotgun (WGS) entry which is preliminary data.</text>
</comment>
<reference evidence="12" key="1">
    <citation type="journal article" date="2023" name="Nat. Commun.">
        <title>Diploid and tetraploid genomes of Acorus and the evolution of monocots.</title>
        <authorList>
            <person name="Ma L."/>
            <person name="Liu K.W."/>
            <person name="Li Z."/>
            <person name="Hsiao Y.Y."/>
            <person name="Qi Y."/>
            <person name="Fu T."/>
            <person name="Tang G.D."/>
            <person name="Zhang D."/>
            <person name="Sun W.H."/>
            <person name="Liu D.K."/>
            <person name="Li Y."/>
            <person name="Chen G.Z."/>
            <person name="Liu X.D."/>
            <person name="Liao X.Y."/>
            <person name="Jiang Y.T."/>
            <person name="Yu X."/>
            <person name="Hao Y."/>
            <person name="Huang J."/>
            <person name="Zhao X.W."/>
            <person name="Ke S."/>
            <person name="Chen Y.Y."/>
            <person name="Wu W.L."/>
            <person name="Hsu J.L."/>
            <person name="Lin Y.F."/>
            <person name="Huang M.D."/>
            <person name="Li C.Y."/>
            <person name="Huang L."/>
            <person name="Wang Z.W."/>
            <person name="Zhao X."/>
            <person name="Zhong W.Y."/>
            <person name="Peng D.H."/>
            <person name="Ahmad S."/>
            <person name="Lan S."/>
            <person name="Zhang J.S."/>
            <person name="Tsai W.C."/>
            <person name="Van de Peer Y."/>
            <person name="Liu Z.J."/>
        </authorList>
    </citation>
    <scope>NUCLEOTIDE SEQUENCE</scope>
    <source>
        <strain evidence="12">SCP</strain>
    </source>
</reference>
<keyword evidence="5 10" id="KW-0479">Metal-binding</keyword>
<comment type="cofactor">
    <cofactor evidence="1 10">
        <name>heme</name>
        <dbReference type="ChEBI" id="CHEBI:30413"/>
    </cofactor>
</comment>
<dbReference type="InterPro" id="IPR001128">
    <property type="entry name" value="Cyt_P450"/>
</dbReference>
<dbReference type="FunFam" id="1.10.630.10:FF:000011">
    <property type="entry name" value="Cytochrome P450 83B1"/>
    <property type="match status" value="1"/>
</dbReference>
<dbReference type="Proteomes" id="UP001179952">
    <property type="component" value="Unassembled WGS sequence"/>
</dbReference>
<evidence type="ECO:0000256" key="7">
    <source>
        <dbReference type="ARBA" id="ARBA00023004"/>
    </source>
</evidence>
<dbReference type="InterPro" id="IPR017972">
    <property type="entry name" value="Cyt_P450_CS"/>
</dbReference>
<dbReference type="Pfam" id="PF00067">
    <property type="entry name" value="p450"/>
    <property type="match status" value="1"/>
</dbReference>
<dbReference type="GO" id="GO:0004497">
    <property type="term" value="F:monooxygenase activity"/>
    <property type="evidence" value="ECO:0007669"/>
    <property type="project" value="UniProtKB-KW"/>
</dbReference>
<gene>
    <name evidence="12" type="ORF">QJS04_geneDACA008280</name>
</gene>
<name>A0AAV9AZA2_ACOGR</name>
<evidence type="ECO:0000313" key="12">
    <source>
        <dbReference type="EMBL" id="KAK1269607.1"/>
    </source>
</evidence>
<dbReference type="CDD" id="cd11072">
    <property type="entry name" value="CYP71-like"/>
    <property type="match status" value="1"/>
</dbReference>
<dbReference type="SUPFAM" id="SSF48264">
    <property type="entry name" value="Cytochrome P450"/>
    <property type="match status" value="1"/>
</dbReference>